<protein>
    <recommendedName>
        <fullName evidence="4">Copper chaperone PCu(A)C</fullName>
    </recommendedName>
</protein>
<sequence>MRIPTLAALMMFAAGTALAHGYKAGSVEIEHPWARATAPSAQNGAAYLVLNGTGKESDRLVSAATPVAEKAELHTHLMDNGVMKMRPVDAIEVTPGSPTALQPGGLHIMLLGLKQPLVKGKAFPLTLTFEKAGPVTVQVDVQGAGAAAPAHEGMGDTHKSH</sequence>
<dbReference type="Proteomes" id="UP000225379">
    <property type="component" value="Unassembled WGS sequence"/>
</dbReference>
<reference evidence="3" key="1">
    <citation type="submission" date="2017-10" db="EMBL/GenBank/DDBJ databases">
        <authorList>
            <person name="Kravchenko I.K."/>
            <person name="Grouzdev D.S."/>
        </authorList>
    </citation>
    <scope>NUCLEOTIDE SEQUENCE [LARGE SCALE GENOMIC DNA]</scope>
    <source>
        <strain evidence="3">B2</strain>
    </source>
</reference>
<evidence type="ECO:0000256" key="1">
    <source>
        <dbReference type="SAM" id="SignalP"/>
    </source>
</evidence>
<dbReference type="PANTHER" id="PTHR36302:SF1">
    <property type="entry name" value="COPPER CHAPERONE PCU(A)C"/>
    <property type="match status" value="1"/>
</dbReference>
<dbReference type="AlphaFoldDB" id="A0A2B8BII1"/>
<accession>A0A2B8BII1</accession>
<feature type="signal peptide" evidence="1">
    <location>
        <begin position="1"/>
        <end position="19"/>
    </location>
</feature>
<dbReference type="PANTHER" id="PTHR36302">
    <property type="entry name" value="BLR7088 PROTEIN"/>
    <property type="match status" value="1"/>
</dbReference>
<dbReference type="Gene3D" id="2.60.40.1890">
    <property type="entry name" value="PCu(A)C copper chaperone"/>
    <property type="match status" value="1"/>
</dbReference>
<evidence type="ECO:0000313" key="3">
    <source>
        <dbReference type="Proteomes" id="UP000225379"/>
    </source>
</evidence>
<dbReference type="InterPro" id="IPR007410">
    <property type="entry name" value="LpqE-like"/>
</dbReference>
<dbReference type="OrthoDB" id="9796962at2"/>
<dbReference type="SUPFAM" id="SSF110087">
    <property type="entry name" value="DR1885-like metal-binding protein"/>
    <property type="match status" value="1"/>
</dbReference>
<keyword evidence="3" id="KW-1185">Reference proteome</keyword>
<dbReference type="InterPro" id="IPR036182">
    <property type="entry name" value="PCuAC_sf"/>
</dbReference>
<evidence type="ECO:0008006" key="4">
    <source>
        <dbReference type="Google" id="ProtNLM"/>
    </source>
</evidence>
<proteinExistence type="predicted"/>
<organism evidence="2 3">
    <name type="scientific">Azospirillum palustre</name>
    <dbReference type="NCBI Taxonomy" id="2044885"/>
    <lineage>
        <taxon>Bacteria</taxon>
        <taxon>Pseudomonadati</taxon>
        <taxon>Pseudomonadota</taxon>
        <taxon>Alphaproteobacteria</taxon>
        <taxon>Rhodospirillales</taxon>
        <taxon>Azospirillaceae</taxon>
        <taxon>Azospirillum</taxon>
    </lineage>
</organism>
<feature type="chain" id="PRO_5012337966" description="Copper chaperone PCu(A)C" evidence="1">
    <location>
        <begin position="20"/>
        <end position="161"/>
    </location>
</feature>
<dbReference type="InterPro" id="IPR058248">
    <property type="entry name" value="Lxx211020-like"/>
</dbReference>
<evidence type="ECO:0000313" key="2">
    <source>
        <dbReference type="EMBL" id="PGH57202.1"/>
    </source>
</evidence>
<dbReference type="EMBL" id="PDKW01000040">
    <property type="protein sequence ID" value="PGH57202.1"/>
    <property type="molecule type" value="Genomic_DNA"/>
</dbReference>
<dbReference type="Pfam" id="PF04314">
    <property type="entry name" value="PCuAC"/>
    <property type="match status" value="1"/>
</dbReference>
<comment type="caution">
    <text evidence="2">The sequence shown here is derived from an EMBL/GenBank/DDBJ whole genome shotgun (WGS) entry which is preliminary data.</text>
</comment>
<name>A0A2B8BII1_9PROT</name>
<gene>
    <name evidence="2" type="ORF">CRT60_12070</name>
</gene>
<dbReference type="RefSeq" id="WP_098736653.1">
    <property type="nucleotide sequence ID" value="NZ_PDKW01000040.1"/>
</dbReference>
<keyword evidence="1" id="KW-0732">Signal</keyword>